<organism evidence="2 3">
    <name type="scientific">Hymenobacter oligotrophus</name>
    <dbReference type="NCBI Taxonomy" id="2319843"/>
    <lineage>
        <taxon>Bacteria</taxon>
        <taxon>Pseudomonadati</taxon>
        <taxon>Bacteroidota</taxon>
        <taxon>Cytophagia</taxon>
        <taxon>Cytophagales</taxon>
        <taxon>Hymenobacteraceae</taxon>
        <taxon>Hymenobacter</taxon>
    </lineage>
</organism>
<dbReference type="AlphaFoldDB" id="A0A3B7QZ45"/>
<proteinExistence type="predicted"/>
<dbReference type="Pfam" id="PF13585">
    <property type="entry name" value="CHU_C"/>
    <property type="match status" value="1"/>
</dbReference>
<keyword evidence="3" id="KW-1185">Reference proteome</keyword>
<evidence type="ECO:0000259" key="1">
    <source>
        <dbReference type="PROSITE" id="PS50093"/>
    </source>
</evidence>
<dbReference type="InterPro" id="IPR013783">
    <property type="entry name" value="Ig-like_fold"/>
</dbReference>
<protein>
    <submittedName>
        <fullName evidence="2">PKD domain-containing protein</fullName>
    </submittedName>
</protein>
<dbReference type="InterPro" id="IPR000601">
    <property type="entry name" value="PKD_dom"/>
</dbReference>
<dbReference type="PROSITE" id="PS50093">
    <property type="entry name" value="PKD"/>
    <property type="match status" value="1"/>
</dbReference>
<gene>
    <name evidence="2" type="ORF">D3Y59_06200</name>
</gene>
<evidence type="ECO:0000313" key="2">
    <source>
        <dbReference type="EMBL" id="AYA36682.1"/>
    </source>
</evidence>
<dbReference type="EMBL" id="CP032317">
    <property type="protein sequence ID" value="AYA36682.1"/>
    <property type="molecule type" value="Genomic_DNA"/>
</dbReference>
<dbReference type="SMART" id="SM00089">
    <property type="entry name" value="PKD"/>
    <property type="match status" value="2"/>
</dbReference>
<reference evidence="2 3" key="1">
    <citation type="submission" date="2018-09" db="EMBL/GenBank/DDBJ databases">
        <title>Hymenobacter medium sp. nov., isolated from R2A medium.</title>
        <authorList>
            <person name="Yingchao G."/>
        </authorList>
    </citation>
    <scope>NUCLEOTIDE SEQUENCE [LARGE SCALE GENOMIC DNA]</scope>
    <source>
        <strain evidence="3">sh-6</strain>
    </source>
</reference>
<dbReference type="Proteomes" id="UP000262802">
    <property type="component" value="Chromosome"/>
</dbReference>
<feature type="domain" description="PKD" evidence="1">
    <location>
        <begin position="450"/>
        <end position="514"/>
    </location>
</feature>
<dbReference type="Pfam" id="PF18911">
    <property type="entry name" value="PKD_4"/>
    <property type="match status" value="1"/>
</dbReference>
<dbReference type="InterPro" id="IPR011044">
    <property type="entry name" value="Quino_amine_DH_bsu"/>
</dbReference>
<dbReference type="KEGG" id="hyh:D3Y59_06200"/>
<dbReference type="InterPro" id="IPR022409">
    <property type="entry name" value="PKD/Chitinase_dom"/>
</dbReference>
<evidence type="ECO:0000313" key="3">
    <source>
        <dbReference type="Proteomes" id="UP000262802"/>
    </source>
</evidence>
<dbReference type="SUPFAM" id="SSF50969">
    <property type="entry name" value="YVTN repeat-like/Quinoprotein amine dehydrogenase"/>
    <property type="match status" value="1"/>
</dbReference>
<name>A0A3B7QZ45_9BACT</name>
<dbReference type="OrthoDB" id="9765926at2"/>
<dbReference type="CDD" id="cd00146">
    <property type="entry name" value="PKD"/>
    <property type="match status" value="1"/>
</dbReference>
<dbReference type="InterPro" id="IPR035986">
    <property type="entry name" value="PKD_dom_sf"/>
</dbReference>
<sequence>MGYTQYCYRAGLVMLLLFLVNAPVWAQREYHNWYFGDSTGLSFVNASPAPSVLTNGKWKFVQGAASISDAAGNFLFASDAYTVWDRNWRPMPGRNISQVLRFSGFNRRQVMALPQPGSSSRYYVFASQREFYSNEYPVGGGNTRLFLPYVVVDMSARGGLGGIVARDSLELPLWVLHAQAPIYGLSSNWAAVRHTNGRDLWLVGVSDEGQYMSWLLSAAGLAAVPIVSYQPRWIGSGGILKASPDGRRLAFLSHVRAQRPTSVRYTEGHLELADFNTATGEVNNAQVLPTRFMGRNWYSNNSGGGGILSALKGLEFSPDCSRLYVDSAGTYPLQYNLLAGSAQAVDASRTQVQVPRGPGYGSYVTDMKLAPDGKIYLVYGNSFVGCISKPNALGNAAQLQFGTPNLQPRSAGSGTLPLSPNDLNLPPVVVTGAGSVTAGRSCAGEPIQFSSSLSPFVTASAYAWDFGEPSSGPLNTAAGQAPAHSYAAGGQYTVTLRVTATDGRQFTASQVVQVDARPQVSFTADTVLCHGQESVLSPGSQPAGSTYRWHDGSTAPTFTAAETGDYKVTVTSPAGCSTSGQVHLRVQDCPDLPNIITPNGDQQNDAFYAKGLLAYEWRCRIFNRWGKLVFESHSYKNNWGANQPNGVYYYELIHNRTGQRLKGNLEVLQ</sequence>
<dbReference type="Gene3D" id="2.60.40.10">
    <property type="entry name" value="Immunoglobulins"/>
    <property type="match status" value="2"/>
</dbReference>
<dbReference type="SUPFAM" id="SSF49299">
    <property type="entry name" value="PKD domain"/>
    <property type="match status" value="1"/>
</dbReference>
<accession>A0A3B7QZ45</accession>